<reference evidence="2" key="1">
    <citation type="journal article" date="2022" name="Proc. Natl. Acad. Sci. U.S.A.">
        <title>Life cycle and functional genomics of the unicellular red alga Galdieria for elucidating algal and plant evolution and industrial use.</title>
        <authorList>
            <person name="Hirooka S."/>
            <person name="Itabashi T."/>
            <person name="Ichinose T.M."/>
            <person name="Onuma R."/>
            <person name="Fujiwara T."/>
            <person name="Yamashita S."/>
            <person name="Jong L.W."/>
            <person name="Tomita R."/>
            <person name="Iwane A.H."/>
            <person name="Miyagishima S.Y."/>
        </authorList>
    </citation>
    <scope>NUCLEOTIDE SEQUENCE</scope>
    <source>
        <strain evidence="2">NBRC 102759</strain>
    </source>
</reference>
<proteinExistence type="inferred from homology"/>
<comment type="similarity">
    <text evidence="1">Belongs to the CDC123 family.</text>
</comment>
<dbReference type="Proteomes" id="UP001061958">
    <property type="component" value="Unassembled WGS sequence"/>
</dbReference>
<accession>A0A9C7UU15</accession>
<dbReference type="InterPro" id="IPR009772">
    <property type="entry name" value="CDC123"/>
</dbReference>
<evidence type="ECO:0000313" key="3">
    <source>
        <dbReference type="Proteomes" id="UP001061958"/>
    </source>
</evidence>
<reference evidence="2" key="2">
    <citation type="submission" date="2022-01" db="EMBL/GenBank/DDBJ databases">
        <authorList>
            <person name="Hirooka S."/>
            <person name="Miyagishima S.Y."/>
        </authorList>
    </citation>
    <scope>NUCLEOTIDE SEQUENCE</scope>
    <source>
        <strain evidence="2">NBRC 102759</strain>
    </source>
</reference>
<dbReference type="GO" id="GO:0005737">
    <property type="term" value="C:cytoplasm"/>
    <property type="evidence" value="ECO:0007669"/>
    <property type="project" value="TreeGrafter"/>
</dbReference>
<protein>
    <submittedName>
        <fullName evidence="2">Uncharacterized protein</fullName>
    </submittedName>
</protein>
<organism evidence="2 3">
    <name type="scientific">Galdieria partita</name>
    <dbReference type="NCBI Taxonomy" id="83374"/>
    <lineage>
        <taxon>Eukaryota</taxon>
        <taxon>Rhodophyta</taxon>
        <taxon>Bangiophyceae</taxon>
        <taxon>Galdieriales</taxon>
        <taxon>Galdieriaceae</taxon>
        <taxon>Galdieria</taxon>
    </lineage>
</organism>
<dbReference type="AlphaFoldDB" id="A0A9C7UU15"/>
<dbReference type="PANTHER" id="PTHR15323:SF6">
    <property type="entry name" value="CELL DIVISION CYCLE PROTEIN 123 HOMOLOG"/>
    <property type="match status" value="1"/>
</dbReference>
<dbReference type="EMBL" id="BQMJ01000078">
    <property type="protein sequence ID" value="GJQ15954.1"/>
    <property type="molecule type" value="Genomic_DNA"/>
</dbReference>
<keyword evidence="3" id="KW-1185">Reference proteome</keyword>
<dbReference type="PANTHER" id="PTHR15323">
    <property type="entry name" value="D123 PROTEIN"/>
    <property type="match status" value="1"/>
</dbReference>
<evidence type="ECO:0000256" key="1">
    <source>
        <dbReference type="ARBA" id="ARBA00011047"/>
    </source>
</evidence>
<comment type="caution">
    <text evidence="2">The sequence shown here is derived from an EMBL/GenBank/DDBJ whole genome shotgun (WGS) entry which is preliminary data.</text>
</comment>
<sequence length="317" mass="36926">MDVHWQTVFDKCIPRLKRVPCDREFLCSLFLTDGLHIRPNEVPFLETRVNAKEDEYVDDSIEFEDKDAAFLTEPSFPSIEIAIDSAIKELGGSVFPKLHKAPIDAAWISFNHDLSCSSADEVLTLLKCSERVTNYISELCDEEWNSTELELREWFHIHPGGEWRCFVKDGFLLAATLRDISCNVLLTEQDSFQVKQMLSTFFESHKEGLVGCWVIDVYIDEQQHIWVFDVESFSVKKTQDEENVWGLFSKEEVEEWFQLQHPPKVPVIRIVDGHENLFQNHKKWKSGMPWELRNFHATEVVQEAVSTTRREQDSLAR</sequence>
<dbReference type="Pfam" id="PF07065">
    <property type="entry name" value="D123"/>
    <property type="match status" value="1"/>
</dbReference>
<gene>
    <name evidence="2" type="ORF">GpartN1_g7745.t1</name>
</gene>
<name>A0A9C7UU15_9RHOD</name>
<evidence type="ECO:0000313" key="2">
    <source>
        <dbReference type="EMBL" id="GJQ15954.1"/>
    </source>
</evidence>
<dbReference type="OrthoDB" id="360540at2759"/>